<accession>A0A1C7MSQ6</accession>
<dbReference type="PANTHER" id="PTHR33321">
    <property type="match status" value="1"/>
</dbReference>
<organism evidence="1 2">
    <name type="scientific">Grifola frondosa</name>
    <name type="common">Maitake</name>
    <name type="synonym">Polyporus frondosus</name>
    <dbReference type="NCBI Taxonomy" id="5627"/>
    <lineage>
        <taxon>Eukaryota</taxon>
        <taxon>Fungi</taxon>
        <taxon>Dikarya</taxon>
        <taxon>Basidiomycota</taxon>
        <taxon>Agaricomycotina</taxon>
        <taxon>Agaricomycetes</taxon>
        <taxon>Polyporales</taxon>
        <taxon>Grifolaceae</taxon>
        <taxon>Grifola</taxon>
    </lineage>
</organism>
<gene>
    <name evidence="1" type="ORF">A0H81_01455</name>
</gene>
<comment type="caution">
    <text evidence="1">The sequence shown here is derived from an EMBL/GenBank/DDBJ whole genome shotgun (WGS) entry which is preliminary data.</text>
</comment>
<dbReference type="Pfam" id="PF04450">
    <property type="entry name" value="BSP"/>
    <property type="match status" value="1"/>
</dbReference>
<proteinExistence type="predicted"/>
<name>A0A1C7MSQ6_GRIFR</name>
<dbReference type="AlphaFoldDB" id="A0A1C7MSQ6"/>
<dbReference type="EMBL" id="LUGG01000001">
    <property type="protein sequence ID" value="OBZ79902.1"/>
    <property type="molecule type" value="Genomic_DNA"/>
</dbReference>
<dbReference type="Proteomes" id="UP000092993">
    <property type="component" value="Unassembled WGS sequence"/>
</dbReference>
<dbReference type="STRING" id="5627.A0A1C7MSQ6"/>
<protein>
    <recommendedName>
        <fullName evidence="3">Plant basic secretory protein</fullName>
    </recommendedName>
</protein>
<dbReference type="OMA" id="DAGYQHT"/>
<evidence type="ECO:0008006" key="3">
    <source>
        <dbReference type="Google" id="ProtNLM"/>
    </source>
</evidence>
<sequence>MPPPPPHGDPPPSWPIPKFDLRVEDLSHPGAKLFFEHIHAEEALRNAVVAVCTNLYTPDVVPRHVERIYLVLRPMPGVAHTFGSPTSKEIHFSLDHIVNCASRARDEILGVLTHEMVHCYQFDGKGTSPGGLTEGIADWVRLRAGFAPPHWRKRGGEKWDAGYDATGYFLDWIEDRYGDGTIRELNEKLKDDKYHDALFKELTGHKVIPLYTMLEEVVFI</sequence>
<reference evidence="1 2" key="1">
    <citation type="submission" date="2016-03" db="EMBL/GenBank/DDBJ databases">
        <title>Whole genome sequencing of Grifola frondosa 9006-11.</title>
        <authorList>
            <person name="Min B."/>
            <person name="Park H."/>
            <person name="Kim J.-G."/>
            <person name="Cho H."/>
            <person name="Oh Y.-L."/>
            <person name="Kong W.-S."/>
            <person name="Choi I.-G."/>
        </authorList>
    </citation>
    <scope>NUCLEOTIDE SEQUENCE [LARGE SCALE GENOMIC DNA]</scope>
    <source>
        <strain evidence="1 2">9006-11</strain>
    </source>
</reference>
<dbReference type="InterPro" id="IPR007541">
    <property type="entry name" value="Uncharacterised_BSP"/>
</dbReference>
<evidence type="ECO:0000313" key="1">
    <source>
        <dbReference type="EMBL" id="OBZ79902.1"/>
    </source>
</evidence>
<dbReference type="OrthoDB" id="891726at2759"/>
<dbReference type="PANTHER" id="PTHR33321:SF12">
    <property type="entry name" value="PLANT BASIC SECRETORY PROTEIN (BSP) FAMILY PROTEIN"/>
    <property type="match status" value="1"/>
</dbReference>
<keyword evidence="2" id="KW-1185">Reference proteome</keyword>
<evidence type="ECO:0000313" key="2">
    <source>
        <dbReference type="Proteomes" id="UP000092993"/>
    </source>
</evidence>